<dbReference type="Proteomes" id="UP000814033">
    <property type="component" value="Unassembled WGS sequence"/>
</dbReference>
<dbReference type="EMBL" id="MU276082">
    <property type="protein sequence ID" value="KAI0042138.1"/>
    <property type="molecule type" value="Genomic_DNA"/>
</dbReference>
<protein>
    <submittedName>
        <fullName evidence="1">Aquaporin</fullName>
    </submittedName>
</protein>
<name>A0ACB8RDJ5_9AGAM</name>
<evidence type="ECO:0000313" key="1">
    <source>
        <dbReference type="EMBL" id="KAI0042138.1"/>
    </source>
</evidence>
<gene>
    <name evidence="1" type="ORF">FA95DRAFT_1584519</name>
</gene>
<sequence length="348" mass="38123">MASEKAPRPQTSSTESTSSGNKTGPTHVEDIHGESPEVFQERYEYYSRYPNRWSRYRQYIREPAAEMLGTMTLILFGTGVDCQVVLSMNTGVAAFPRGDWLSINFGWACGAALGVWVSGGISGGHCNPVVTLCMAVYRGFPWKKVPIYILGQLLGAWIGGFLVYANYFHAINIYEGGDGVRTLKTGALFSTYSAAYMPAANCFFDEFLGAFILMLVVFAVSDKRNGPPPPGLVPLVIFIVILGIGAAFGMQTGYAINPARDLGPRLMTAMVGYGRQVFNFRDQYWIWTPILGSLSGGLVACFVYDVLIFTGDESYINSPSASARRHFAHARHAERPMAPAGFEPDHDV</sequence>
<keyword evidence="2" id="KW-1185">Reference proteome</keyword>
<accession>A0ACB8RDJ5</accession>
<comment type="caution">
    <text evidence="1">The sequence shown here is derived from an EMBL/GenBank/DDBJ whole genome shotgun (WGS) entry which is preliminary data.</text>
</comment>
<evidence type="ECO:0000313" key="2">
    <source>
        <dbReference type="Proteomes" id="UP000814033"/>
    </source>
</evidence>
<organism evidence="1 2">
    <name type="scientific">Auriscalpium vulgare</name>
    <dbReference type="NCBI Taxonomy" id="40419"/>
    <lineage>
        <taxon>Eukaryota</taxon>
        <taxon>Fungi</taxon>
        <taxon>Dikarya</taxon>
        <taxon>Basidiomycota</taxon>
        <taxon>Agaricomycotina</taxon>
        <taxon>Agaricomycetes</taxon>
        <taxon>Russulales</taxon>
        <taxon>Auriscalpiaceae</taxon>
        <taxon>Auriscalpium</taxon>
    </lineage>
</organism>
<reference evidence="1" key="1">
    <citation type="submission" date="2021-02" db="EMBL/GenBank/DDBJ databases">
        <authorList>
            <consortium name="DOE Joint Genome Institute"/>
            <person name="Ahrendt S."/>
            <person name="Looney B.P."/>
            <person name="Miyauchi S."/>
            <person name="Morin E."/>
            <person name="Drula E."/>
            <person name="Courty P.E."/>
            <person name="Chicoki N."/>
            <person name="Fauchery L."/>
            <person name="Kohler A."/>
            <person name="Kuo A."/>
            <person name="Labutti K."/>
            <person name="Pangilinan J."/>
            <person name="Lipzen A."/>
            <person name="Riley R."/>
            <person name="Andreopoulos W."/>
            <person name="He G."/>
            <person name="Johnson J."/>
            <person name="Barry K.W."/>
            <person name="Grigoriev I.V."/>
            <person name="Nagy L."/>
            <person name="Hibbett D."/>
            <person name="Henrissat B."/>
            <person name="Matheny P.B."/>
            <person name="Labbe J."/>
            <person name="Martin F."/>
        </authorList>
    </citation>
    <scope>NUCLEOTIDE SEQUENCE</scope>
    <source>
        <strain evidence="1">FP105234-sp</strain>
    </source>
</reference>
<proteinExistence type="predicted"/>
<reference evidence="1" key="2">
    <citation type="journal article" date="2022" name="New Phytol.">
        <title>Evolutionary transition to the ectomycorrhizal habit in the genomes of a hyperdiverse lineage of mushroom-forming fungi.</title>
        <authorList>
            <person name="Looney B."/>
            <person name="Miyauchi S."/>
            <person name="Morin E."/>
            <person name="Drula E."/>
            <person name="Courty P.E."/>
            <person name="Kohler A."/>
            <person name="Kuo A."/>
            <person name="LaButti K."/>
            <person name="Pangilinan J."/>
            <person name="Lipzen A."/>
            <person name="Riley R."/>
            <person name="Andreopoulos W."/>
            <person name="He G."/>
            <person name="Johnson J."/>
            <person name="Nolan M."/>
            <person name="Tritt A."/>
            <person name="Barry K.W."/>
            <person name="Grigoriev I.V."/>
            <person name="Nagy L.G."/>
            <person name="Hibbett D."/>
            <person name="Henrissat B."/>
            <person name="Matheny P.B."/>
            <person name="Labbe J."/>
            <person name="Martin F.M."/>
        </authorList>
    </citation>
    <scope>NUCLEOTIDE SEQUENCE</scope>
    <source>
        <strain evidence="1">FP105234-sp</strain>
    </source>
</reference>